<keyword evidence="3" id="KW-1185">Reference proteome</keyword>
<feature type="region of interest" description="Disordered" evidence="1">
    <location>
        <begin position="1"/>
        <end position="55"/>
    </location>
</feature>
<evidence type="ECO:0000256" key="1">
    <source>
        <dbReference type="SAM" id="MobiDB-lite"/>
    </source>
</evidence>
<protein>
    <submittedName>
        <fullName evidence="2">Uncharacterized protein</fullName>
    </submittedName>
</protein>
<dbReference type="EMBL" id="JAPFRF010000006">
    <property type="protein sequence ID" value="KAJ7329795.1"/>
    <property type="molecule type" value="Genomic_DNA"/>
</dbReference>
<accession>A0A9Q1B278</accession>
<gene>
    <name evidence="2" type="ORF">JRQ81_015969</name>
</gene>
<feature type="compositionally biased region" description="Basic and acidic residues" evidence="1">
    <location>
        <begin position="14"/>
        <end position="29"/>
    </location>
</feature>
<feature type="compositionally biased region" description="Basic and acidic residues" evidence="1">
    <location>
        <begin position="135"/>
        <end position="158"/>
    </location>
</feature>
<dbReference type="OrthoDB" id="29023at2759"/>
<sequence length="421" mass="45423">DTSVPVASRALGSCRDEKSSKKSHQKDPATSDTFGADFGSDGRIRHFHHPTDSVGFRRYSCSAGTGPLGSEHCGKEAKTLHLLEHKSISSTSNPSSVDIDKKAKKSSSPSIPTEQPLVSMQPLNPKPVAGKASKRRTEMEVEHKRPCLDTEEASELKGRKTKSNGKSHLSSRMEAGCVEPKKGLLDSTALATFIPKHLGLKHLGSKLASILAKSSTASKLANTPLTISSGSTSSSKQHEPSVLIPPLPTFSLQFDGKQWHFQPSSSSLIRVVTSSVKVQGVLAYTCVVLFYCGLISLKVLNSIVLLGKSCQYVKEANMEDKLFSIPPLSTPGKSLCKPQSKFKSTLGMSIDENVSSSVISQPSSQKENAAPLVTSNSDQFLMTPDGDDKDITQDNSNTKHRSTKKDLLEIDRFTICGNRID</sequence>
<dbReference type="AlphaFoldDB" id="A0A9Q1B278"/>
<name>A0A9Q1B278_9SAUR</name>
<evidence type="ECO:0000313" key="3">
    <source>
        <dbReference type="Proteomes" id="UP001142489"/>
    </source>
</evidence>
<proteinExistence type="predicted"/>
<organism evidence="2 3">
    <name type="scientific">Phrynocephalus forsythii</name>
    <dbReference type="NCBI Taxonomy" id="171643"/>
    <lineage>
        <taxon>Eukaryota</taxon>
        <taxon>Metazoa</taxon>
        <taxon>Chordata</taxon>
        <taxon>Craniata</taxon>
        <taxon>Vertebrata</taxon>
        <taxon>Euteleostomi</taxon>
        <taxon>Lepidosauria</taxon>
        <taxon>Squamata</taxon>
        <taxon>Bifurcata</taxon>
        <taxon>Unidentata</taxon>
        <taxon>Episquamata</taxon>
        <taxon>Toxicofera</taxon>
        <taxon>Iguania</taxon>
        <taxon>Acrodonta</taxon>
        <taxon>Agamidae</taxon>
        <taxon>Agaminae</taxon>
        <taxon>Phrynocephalus</taxon>
    </lineage>
</organism>
<feature type="region of interest" description="Disordered" evidence="1">
    <location>
        <begin position="382"/>
        <end position="403"/>
    </location>
</feature>
<comment type="caution">
    <text evidence="2">The sequence shown here is derived from an EMBL/GenBank/DDBJ whole genome shotgun (WGS) entry which is preliminary data.</text>
</comment>
<feature type="non-terminal residue" evidence="2">
    <location>
        <position position="1"/>
    </location>
</feature>
<reference evidence="2" key="1">
    <citation type="journal article" date="2023" name="DNA Res.">
        <title>Chromosome-level genome assembly of Phrynocephalus forsythii using third-generation DNA sequencing and Hi-C analysis.</title>
        <authorList>
            <person name="Qi Y."/>
            <person name="Zhao W."/>
            <person name="Zhao Y."/>
            <person name="Niu C."/>
            <person name="Cao S."/>
            <person name="Zhang Y."/>
        </authorList>
    </citation>
    <scope>NUCLEOTIDE SEQUENCE</scope>
    <source>
        <tissue evidence="2">Muscle</tissue>
    </source>
</reference>
<dbReference type="Proteomes" id="UP001142489">
    <property type="component" value="Unassembled WGS sequence"/>
</dbReference>
<evidence type="ECO:0000313" key="2">
    <source>
        <dbReference type="EMBL" id="KAJ7329795.1"/>
    </source>
</evidence>
<feature type="region of interest" description="Disordered" evidence="1">
    <location>
        <begin position="85"/>
        <end position="172"/>
    </location>
</feature>